<dbReference type="EMBL" id="QVQW01000083">
    <property type="protein sequence ID" value="RKU41080.1"/>
    <property type="molecule type" value="Genomic_DNA"/>
</dbReference>
<comment type="caution">
    <text evidence="2">The sequence shown here is derived from an EMBL/GenBank/DDBJ whole genome shotgun (WGS) entry which is preliminary data.</text>
</comment>
<dbReference type="OrthoDB" id="5236241at2759"/>
<protein>
    <submittedName>
        <fullName evidence="2">Uncharacterized protein</fullName>
    </submittedName>
</protein>
<feature type="compositionally biased region" description="Basic and acidic residues" evidence="1">
    <location>
        <begin position="97"/>
        <end position="123"/>
    </location>
</feature>
<evidence type="ECO:0000256" key="1">
    <source>
        <dbReference type="SAM" id="MobiDB-lite"/>
    </source>
</evidence>
<reference evidence="2 3" key="1">
    <citation type="submission" date="2018-08" db="EMBL/GenBank/DDBJ databases">
        <title>Draft genome of the lignicolous fungus Coniochaeta pulveracea.</title>
        <authorList>
            <person name="Borstlap C.J."/>
            <person name="De Witt R.N."/>
            <person name="Botha A."/>
            <person name="Volschenk H."/>
        </authorList>
    </citation>
    <scope>NUCLEOTIDE SEQUENCE [LARGE SCALE GENOMIC DNA]</scope>
    <source>
        <strain evidence="2 3">CAB683</strain>
    </source>
</reference>
<feature type="compositionally biased region" description="Polar residues" evidence="1">
    <location>
        <begin position="140"/>
        <end position="149"/>
    </location>
</feature>
<name>A0A420Y000_9PEZI</name>
<proteinExistence type="predicted"/>
<feature type="compositionally biased region" description="Polar residues" evidence="1">
    <location>
        <begin position="188"/>
        <end position="213"/>
    </location>
</feature>
<organism evidence="2 3">
    <name type="scientific">Coniochaeta pulveracea</name>
    <dbReference type="NCBI Taxonomy" id="177199"/>
    <lineage>
        <taxon>Eukaryota</taxon>
        <taxon>Fungi</taxon>
        <taxon>Dikarya</taxon>
        <taxon>Ascomycota</taxon>
        <taxon>Pezizomycotina</taxon>
        <taxon>Sordariomycetes</taxon>
        <taxon>Sordariomycetidae</taxon>
        <taxon>Coniochaetales</taxon>
        <taxon>Coniochaetaceae</taxon>
        <taxon>Coniochaeta</taxon>
    </lineage>
</organism>
<evidence type="ECO:0000313" key="2">
    <source>
        <dbReference type="EMBL" id="RKU41080.1"/>
    </source>
</evidence>
<evidence type="ECO:0000313" key="3">
    <source>
        <dbReference type="Proteomes" id="UP000275385"/>
    </source>
</evidence>
<dbReference type="AlphaFoldDB" id="A0A420Y000"/>
<sequence length="336" mass="36866">MSTQKRTGDYHVSSHSRGSWKDGAWHCAHGYRAWEDKAGPNSNYYMMRYWKCDPRKRGPNEDDCRFWLWEDHLPEAMRHHGVPEDAIKCTSPYKRKRDGDIRDWVTPKTQRTRDALGSPEHDLSGLYDTPTPSPPEGVNRGSSQRDSSPTPLPRRPRASGAPPPSSATADPRAPQQVTPPLGTPPPQSSHTLGHSQVTLPSQLPSTGPLSQTQASAPHASPPMPSLPSQMPSTGSIWECEDPSPTQPATLAPAPDIHAETPRRPTGRRLFDTPGTGAPLTDAPPTGARRLATPELDAYNAVIKALAAANVKLSLRGQNTLREIIREDAYTMDREGR</sequence>
<accession>A0A420Y000</accession>
<gene>
    <name evidence="2" type="ORF">DL546_003597</name>
</gene>
<feature type="region of interest" description="Disordered" evidence="1">
    <location>
        <begin position="90"/>
        <end position="288"/>
    </location>
</feature>
<keyword evidence="3" id="KW-1185">Reference proteome</keyword>
<dbReference type="Proteomes" id="UP000275385">
    <property type="component" value="Unassembled WGS sequence"/>
</dbReference>